<evidence type="ECO:0000313" key="2">
    <source>
        <dbReference type="WBParaSite" id="SMUV_0000080101-mRNA-1"/>
    </source>
</evidence>
<evidence type="ECO:0000313" key="1">
    <source>
        <dbReference type="Proteomes" id="UP000046393"/>
    </source>
</evidence>
<organism evidence="1 2">
    <name type="scientific">Syphacia muris</name>
    <dbReference type="NCBI Taxonomy" id="451379"/>
    <lineage>
        <taxon>Eukaryota</taxon>
        <taxon>Metazoa</taxon>
        <taxon>Ecdysozoa</taxon>
        <taxon>Nematoda</taxon>
        <taxon>Chromadorea</taxon>
        <taxon>Rhabditida</taxon>
        <taxon>Spirurina</taxon>
        <taxon>Oxyuridomorpha</taxon>
        <taxon>Oxyuroidea</taxon>
        <taxon>Oxyuridae</taxon>
        <taxon>Syphacia</taxon>
    </lineage>
</organism>
<dbReference type="AlphaFoldDB" id="A0A0N5A9M0"/>
<reference evidence="2" key="1">
    <citation type="submission" date="2017-02" db="UniProtKB">
        <authorList>
            <consortium name="WormBaseParasite"/>
        </authorList>
    </citation>
    <scope>IDENTIFICATION</scope>
</reference>
<name>A0A0N5A9M0_9BILA</name>
<proteinExistence type="predicted"/>
<sequence>MSSPIISPFQQRIDYGDQASCSGDHNIDNNMPMLPDGFFHTDSLKPYSSISELSSTVITRFKDLNVSRHVKKTLLRQVFKAHIAEKFSKPSDVERRRIQCQPPPPLHQKHFLWAPKKPRRTPRMKSSLYRRLNLKRLRQPIFDECYDNPGTI</sequence>
<keyword evidence="1" id="KW-1185">Reference proteome</keyword>
<accession>A0A0N5A9M0</accession>
<protein>
    <submittedName>
        <fullName evidence="2">Uncharacterized protein</fullName>
    </submittedName>
</protein>
<dbReference type="Proteomes" id="UP000046393">
    <property type="component" value="Unplaced"/>
</dbReference>
<dbReference type="WBParaSite" id="SMUV_0000080101-mRNA-1">
    <property type="protein sequence ID" value="SMUV_0000080101-mRNA-1"/>
    <property type="gene ID" value="SMUV_0000080101"/>
</dbReference>